<dbReference type="EC" id="3.6.1.66" evidence="3"/>
<proteinExistence type="inferred from homology"/>
<dbReference type="Gene3D" id="3.90.950.10">
    <property type="match status" value="1"/>
</dbReference>
<comment type="caution">
    <text evidence="3">The sequence shown here is derived from an EMBL/GenBank/DDBJ whole genome shotgun (WGS) entry which is preliminary data.</text>
</comment>
<evidence type="ECO:0000313" key="3">
    <source>
        <dbReference type="EMBL" id="MDQ0480954.1"/>
    </source>
</evidence>
<dbReference type="InterPro" id="IPR029001">
    <property type="entry name" value="ITPase-like_fam"/>
</dbReference>
<dbReference type="GO" id="GO:0036220">
    <property type="term" value="F:ITP diphosphatase activity"/>
    <property type="evidence" value="ECO:0007669"/>
    <property type="project" value="UniProtKB-EC"/>
</dbReference>
<name>A0ABU0JXY1_HATLI</name>
<dbReference type="Pfam" id="PF01725">
    <property type="entry name" value="Ham1p_like"/>
    <property type="match status" value="1"/>
</dbReference>
<dbReference type="Proteomes" id="UP001224418">
    <property type="component" value="Unassembled WGS sequence"/>
</dbReference>
<dbReference type="PANTHER" id="PTHR11067">
    <property type="entry name" value="INOSINE TRIPHOSPHATE PYROPHOSPHATASE/HAM1 PROTEIN"/>
    <property type="match status" value="1"/>
</dbReference>
<keyword evidence="2 3" id="KW-0378">Hydrolase</keyword>
<dbReference type="RefSeq" id="WP_307357298.1">
    <property type="nucleotide sequence ID" value="NZ_BAAACJ010000048.1"/>
</dbReference>
<dbReference type="PANTHER" id="PTHR11067:SF9">
    <property type="entry name" value="INOSINE TRIPHOSPHATE PYROPHOSPHATASE"/>
    <property type="match status" value="1"/>
</dbReference>
<evidence type="ECO:0000256" key="2">
    <source>
        <dbReference type="ARBA" id="ARBA00022801"/>
    </source>
</evidence>
<gene>
    <name evidence="3" type="ORF">QOZ93_002705</name>
</gene>
<sequence>MENTTREIVFVTTNKGKIASAQRELSGIKVLPYNAELIEPRSDDIREIARQKVIQAYKIVGKPCIALDSGFFVDELNGFPKAYVNHMLDTIGIRGLLKLMEGVINRKCKFKSCLAYYDGIHMEFFENDDPGTISYNIQGKENQDSWSDLWYVFKPNNFYKTLAEFTEDEFKVYESLKDDNCMKKFGLWYTKK</sequence>
<keyword evidence="4" id="KW-1185">Reference proteome</keyword>
<evidence type="ECO:0000256" key="1">
    <source>
        <dbReference type="ARBA" id="ARBA00008023"/>
    </source>
</evidence>
<dbReference type="EMBL" id="JAUSWN010000036">
    <property type="protein sequence ID" value="MDQ0480954.1"/>
    <property type="molecule type" value="Genomic_DNA"/>
</dbReference>
<accession>A0ABU0JXY1</accession>
<evidence type="ECO:0000313" key="4">
    <source>
        <dbReference type="Proteomes" id="UP001224418"/>
    </source>
</evidence>
<reference evidence="3 4" key="1">
    <citation type="submission" date="2023-07" db="EMBL/GenBank/DDBJ databases">
        <title>Genomic Encyclopedia of Type Strains, Phase IV (KMG-IV): sequencing the most valuable type-strain genomes for metagenomic binning, comparative biology and taxonomic classification.</title>
        <authorList>
            <person name="Goeker M."/>
        </authorList>
    </citation>
    <scope>NUCLEOTIDE SEQUENCE [LARGE SCALE GENOMIC DNA]</scope>
    <source>
        <strain evidence="3 4">DSM 1400</strain>
    </source>
</reference>
<organism evidence="3 4">
    <name type="scientific">Hathewaya limosa</name>
    <name type="common">Clostridium limosum</name>
    <dbReference type="NCBI Taxonomy" id="1536"/>
    <lineage>
        <taxon>Bacteria</taxon>
        <taxon>Bacillati</taxon>
        <taxon>Bacillota</taxon>
        <taxon>Clostridia</taxon>
        <taxon>Eubacteriales</taxon>
        <taxon>Clostridiaceae</taxon>
        <taxon>Hathewaya</taxon>
    </lineage>
</organism>
<dbReference type="InterPro" id="IPR002637">
    <property type="entry name" value="RdgB/HAM1"/>
</dbReference>
<protein>
    <submittedName>
        <fullName evidence="3">XTP/dITP diphosphohydrolase</fullName>
        <ecNumber evidence="3">3.6.1.66</ecNumber>
    </submittedName>
</protein>
<comment type="similarity">
    <text evidence="1">Belongs to the HAM1 NTPase family.</text>
</comment>
<dbReference type="SUPFAM" id="SSF52972">
    <property type="entry name" value="ITPase-like"/>
    <property type="match status" value="1"/>
</dbReference>